<dbReference type="Gene3D" id="2.40.170.20">
    <property type="entry name" value="TonB-dependent receptor, beta-barrel domain"/>
    <property type="match status" value="1"/>
</dbReference>
<dbReference type="SUPFAM" id="SSF56935">
    <property type="entry name" value="Porins"/>
    <property type="match status" value="1"/>
</dbReference>
<dbReference type="RefSeq" id="WP_234657733.1">
    <property type="nucleotide sequence ID" value="NZ_JAJTTC010000008.1"/>
</dbReference>
<keyword evidence="6 11" id="KW-0798">TonB box</keyword>
<dbReference type="InterPro" id="IPR037066">
    <property type="entry name" value="Plug_dom_sf"/>
</dbReference>
<dbReference type="InterPro" id="IPR036942">
    <property type="entry name" value="Beta-barrel_TonB_sf"/>
</dbReference>
<evidence type="ECO:0000259" key="12">
    <source>
        <dbReference type="Pfam" id="PF00593"/>
    </source>
</evidence>
<keyword evidence="3 10" id="KW-1134">Transmembrane beta strand</keyword>
<sequence length="738" mass="82757">MKTPFPFTFILNTFFALLLSLLNSIDLIAQTDSVVNDPQRTHLLRELNVTDYRNRLTESLPEIRGTYLFAGKRSELIKLSDVDVNIAEKNGRQLFARIPGVFVYDMDGAGNQLNIATRGLDPHRSWEMNVRQNGILTNSDMYGYPASHYSAPMESISHIELVRGTASLQYGAQFGGMLNYVTKQADTTKTIGVESINSAGTYGLLSTYNALGGRIGKWTYYVYNYKRHSAGYREGSRSDANAQFASVQFQATRKIVWKAEVGRSAYIYKIPGPLTDSMFHENPKQASRQRNYFNPDIWVPSIVFDWKLSDRTQMTVTHSAVLGKRNSVQFDALANIKDTINPETGHFKPRQVDIDGYKSLTSEMRVMHKYTLFQVGSSLAVGFQLMHNDLHRRQLGQGTTGSDFDLSVTKPFGRDLHYKTKNAAFFIENQVRFTPKLLISPGLRIESGTTSMSGTISYYKPENVPNKIRHRFVLLGVTGQYQVTNDVQLYGGWSQAYRPVLFKDIIPASIYEKVDNNLKDASGYNSEIGVKGVWRGFHFNVGLFDLVYRNRMGSLVVSVEDGATQILRTNVGDSRHMGIEALIEGPLFHCGKFQTNLFSSVSHMDARYRNARISAGPDNKRIDGNKVESAPDWTIRNGVTAAYRTFRMTLQFSYVSKTFSDALNTPVAQSTGARGPVPAYHLWDLNASWLITNAISARISVNNLADKNYFTKRPTSYPGPGIWPSDGRTAVISLGVNI</sequence>
<evidence type="ECO:0000259" key="13">
    <source>
        <dbReference type="Pfam" id="PF07715"/>
    </source>
</evidence>
<keyword evidence="5" id="KW-0732">Signal</keyword>
<dbReference type="InterPro" id="IPR039426">
    <property type="entry name" value="TonB-dep_rcpt-like"/>
</dbReference>
<reference evidence="14" key="1">
    <citation type="submission" date="2021-12" db="EMBL/GenBank/DDBJ databases">
        <title>Novel species in genus Dyadobacter.</title>
        <authorList>
            <person name="Ma C."/>
        </authorList>
    </citation>
    <scope>NUCLEOTIDE SEQUENCE</scope>
    <source>
        <strain evidence="14">LJ419</strain>
    </source>
</reference>
<feature type="domain" description="TonB-dependent receptor-like beta-barrel" evidence="12">
    <location>
        <begin position="287"/>
        <end position="704"/>
    </location>
</feature>
<accession>A0A9X1THH1</accession>
<keyword evidence="4 10" id="KW-0812">Transmembrane</keyword>
<evidence type="ECO:0000256" key="1">
    <source>
        <dbReference type="ARBA" id="ARBA00004571"/>
    </source>
</evidence>
<dbReference type="InterPro" id="IPR012910">
    <property type="entry name" value="Plug_dom"/>
</dbReference>
<keyword evidence="7 10" id="KW-0472">Membrane</keyword>
<feature type="domain" description="TonB-dependent receptor plug" evidence="13">
    <location>
        <begin position="89"/>
        <end position="173"/>
    </location>
</feature>
<comment type="subcellular location">
    <subcellularLocation>
        <location evidence="1 10">Cell outer membrane</location>
        <topology evidence="1 10">Multi-pass membrane protein</topology>
    </subcellularLocation>
</comment>
<dbReference type="GO" id="GO:0044718">
    <property type="term" value="P:siderophore transmembrane transport"/>
    <property type="evidence" value="ECO:0007669"/>
    <property type="project" value="TreeGrafter"/>
</dbReference>
<dbReference type="AlphaFoldDB" id="A0A9X1THH1"/>
<dbReference type="Gene3D" id="2.170.130.10">
    <property type="entry name" value="TonB-dependent receptor, plug domain"/>
    <property type="match status" value="1"/>
</dbReference>
<evidence type="ECO:0000256" key="10">
    <source>
        <dbReference type="PROSITE-ProRule" id="PRU01360"/>
    </source>
</evidence>
<dbReference type="Proteomes" id="UP001139000">
    <property type="component" value="Unassembled WGS sequence"/>
</dbReference>
<evidence type="ECO:0000256" key="5">
    <source>
        <dbReference type="ARBA" id="ARBA00022729"/>
    </source>
</evidence>
<comment type="caution">
    <text evidence="14">The sequence shown here is derived from an EMBL/GenBank/DDBJ whole genome shotgun (WGS) entry which is preliminary data.</text>
</comment>
<evidence type="ECO:0000256" key="11">
    <source>
        <dbReference type="RuleBase" id="RU003357"/>
    </source>
</evidence>
<keyword evidence="9 10" id="KW-0998">Cell outer membrane</keyword>
<evidence type="ECO:0000313" key="14">
    <source>
        <dbReference type="EMBL" id="MCF0064765.1"/>
    </source>
</evidence>
<proteinExistence type="inferred from homology"/>
<keyword evidence="15" id="KW-1185">Reference proteome</keyword>
<gene>
    <name evidence="14" type="ORF">LXM26_24855</name>
</gene>
<dbReference type="PROSITE" id="PS52016">
    <property type="entry name" value="TONB_DEPENDENT_REC_3"/>
    <property type="match status" value="1"/>
</dbReference>
<evidence type="ECO:0000256" key="8">
    <source>
        <dbReference type="ARBA" id="ARBA00023170"/>
    </source>
</evidence>
<name>A0A9X1THH1_9BACT</name>
<evidence type="ECO:0000256" key="4">
    <source>
        <dbReference type="ARBA" id="ARBA00022692"/>
    </source>
</evidence>
<dbReference type="PANTHER" id="PTHR30069">
    <property type="entry name" value="TONB-DEPENDENT OUTER MEMBRANE RECEPTOR"/>
    <property type="match status" value="1"/>
</dbReference>
<keyword evidence="2 10" id="KW-0813">Transport</keyword>
<dbReference type="GO" id="GO:0009279">
    <property type="term" value="C:cell outer membrane"/>
    <property type="evidence" value="ECO:0007669"/>
    <property type="project" value="UniProtKB-SubCell"/>
</dbReference>
<evidence type="ECO:0000256" key="7">
    <source>
        <dbReference type="ARBA" id="ARBA00023136"/>
    </source>
</evidence>
<comment type="similarity">
    <text evidence="10 11">Belongs to the TonB-dependent receptor family.</text>
</comment>
<evidence type="ECO:0000256" key="2">
    <source>
        <dbReference type="ARBA" id="ARBA00022448"/>
    </source>
</evidence>
<dbReference type="Pfam" id="PF07715">
    <property type="entry name" value="Plug"/>
    <property type="match status" value="1"/>
</dbReference>
<evidence type="ECO:0000313" key="15">
    <source>
        <dbReference type="Proteomes" id="UP001139000"/>
    </source>
</evidence>
<evidence type="ECO:0000256" key="9">
    <source>
        <dbReference type="ARBA" id="ARBA00023237"/>
    </source>
</evidence>
<organism evidence="14 15">
    <name type="scientific">Dyadobacter chenwenxiniae</name>
    <dbReference type="NCBI Taxonomy" id="2906456"/>
    <lineage>
        <taxon>Bacteria</taxon>
        <taxon>Pseudomonadati</taxon>
        <taxon>Bacteroidota</taxon>
        <taxon>Cytophagia</taxon>
        <taxon>Cytophagales</taxon>
        <taxon>Spirosomataceae</taxon>
        <taxon>Dyadobacter</taxon>
    </lineage>
</organism>
<evidence type="ECO:0000256" key="3">
    <source>
        <dbReference type="ARBA" id="ARBA00022452"/>
    </source>
</evidence>
<dbReference type="Pfam" id="PF00593">
    <property type="entry name" value="TonB_dep_Rec_b-barrel"/>
    <property type="match status" value="1"/>
</dbReference>
<dbReference type="GO" id="GO:0015344">
    <property type="term" value="F:siderophore uptake transmembrane transporter activity"/>
    <property type="evidence" value="ECO:0007669"/>
    <property type="project" value="TreeGrafter"/>
</dbReference>
<evidence type="ECO:0000256" key="6">
    <source>
        <dbReference type="ARBA" id="ARBA00023077"/>
    </source>
</evidence>
<dbReference type="EMBL" id="JAJTTC010000008">
    <property type="protein sequence ID" value="MCF0064765.1"/>
    <property type="molecule type" value="Genomic_DNA"/>
</dbReference>
<protein>
    <submittedName>
        <fullName evidence="14">TonB-dependent receptor</fullName>
    </submittedName>
</protein>
<keyword evidence="8 14" id="KW-0675">Receptor</keyword>
<dbReference type="PANTHER" id="PTHR30069:SF29">
    <property type="entry name" value="HEMOGLOBIN AND HEMOGLOBIN-HAPTOGLOBIN-BINDING PROTEIN 1-RELATED"/>
    <property type="match status" value="1"/>
</dbReference>
<dbReference type="InterPro" id="IPR000531">
    <property type="entry name" value="Beta-barrel_TonB"/>
</dbReference>